<dbReference type="SMART" id="SM00355">
    <property type="entry name" value="ZnF_C2H2"/>
    <property type="match status" value="4"/>
</dbReference>
<feature type="region of interest" description="Disordered" evidence="9">
    <location>
        <begin position="66"/>
        <end position="89"/>
    </location>
</feature>
<reference evidence="12" key="1">
    <citation type="journal article" date="2022" name="bioRxiv">
        <title>Sequencing and chromosome-scale assembly of the giantPleurodeles waltlgenome.</title>
        <authorList>
            <person name="Brown T."/>
            <person name="Elewa A."/>
            <person name="Iarovenko S."/>
            <person name="Subramanian E."/>
            <person name="Araus A.J."/>
            <person name="Petzold A."/>
            <person name="Susuki M."/>
            <person name="Suzuki K.-i.T."/>
            <person name="Hayashi T."/>
            <person name="Toyoda A."/>
            <person name="Oliveira C."/>
            <person name="Osipova E."/>
            <person name="Leigh N.D."/>
            <person name="Simon A."/>
            <person name="Yun M.H."/>
        </authorList>
    </citation>
    <scope>NUCLEOTIDE SEQUENCE</scope>
    <source>
        <strain evidence="12">20211129_DDA</strain>
        <tissue evidence="12">Liver</tissue>
    </source>
</reference>
<dbReference type="SUPFAM" id="SSF57667">
    <property type="entry name" value="beta-beta-alpha zinc fingers"/>
    <property type="match status" value="2"/>
</dbReference>
<dbReference type="GO" id="GO:0005634">
    <property type="term" value="C:nucleus"/>
    <property type="evidence" value="ECO:0007669"/>
    <property type="project" value="UniProtKB-SubCell"/>
</dbReference>
<dbReference type="SUPFAM" id="SSF109640">
    <property type="entry name" value="KRAB domain (Kruppel-associated box)"/>
    <property type="match status" value="1"/>
</dbReference>
<feature type="domain" description="KRAB" evidence="11">
    <location>
        <begin position="8"/>
        <end position="79"/>
    </location>
</feature>
<feature type="domain" description="C2H2-type" evidence="10">
    <location>
        <begin position="448"/>
        <end position="475"/>
    </location>
</feature>
<evidence type="ECO:0000259" key="11">
    <source>
        <dbReference type="PROSITE" id="PS50805"/>
    </source>
</evidence>
<keyword evidence="3" id="KW-0677">Repeat</keyword>
<evidence type="ECO:0000256" key="6">
    <source>
        <dbReference type="ARBA" id="ARBA00023125"/>
    </source>
</evidence>
<keyword evidence="5" id="KW-0862">Zinc</keyword>
<dbReference type="GO" id="GO:0008270">
    <property type="term" value="F:zinc ion binding"/>
    <property type="evidence" value="ECO:0007669"/>
    <property type="project" value="UniProtKB-KW"/>
</dbReference>
<dbReference type="InterPro" id="IPR001909">
    <property type="entry name" value="KRAB"/>
</dbReference>
<dbReference type="AlphaFoldDB" id="A0AAV7N862"/>
<dbReference type="FunFam" id="3.30.160.60:FF:001450">
    <property type="entry name" value="zinc finger protein 774"/>
    <property type="match status" value="1"/>
</dbReference>
<dbReference type="Gene3D" id="3.30.160.60">
    <property type="entry name" value="Classic Zinc Finger"/>
    <property type="match status" value="4"/>
</dbReference>
<dbReference type="SMART" id="SM00349">
    <property type="entry name" value="KRAB"/>
    <property type="match status" value="1"/>
</dbReference>
<feature type="compositionally biased region" description="Polar residues" evidence="9">
    <location>
        <begin position="218"/>
        <end position="235"/>
    </location>
</feature>
<feature type="domain" description="C2H2-type" evidence="10">
    <location>
        <begin position="392"/>
        <end position="419"/>
    </location>
</feature>
<name>A0AAV7N862_PLEWA</name>
<dbReference type="FunFam" id="3.30.160.60:FF:002343">
    <property type="entry name" value="Zinc finger protein 33A"/>
    <property type="match status" value="1"/>
</dbReference>
<dbReference type="PROSITE" id="PS50805">
    <property type="entry name" value="KRAB"/>
    <property type="match status" value="1"/>
</dbReference>
<proteinExistence type="predicted"/>
<feature type="compositionally biased region" description="Polar residues" evidence="9">
    <location>
        <begin position="286"/>
        <end position="296"/>
    </location>
</feature>
<dbReference type="Gene3D" id="6.10.140.140">
    <property type="match status" value="1"/>
</dbReference>
<feature type="domain" description="C2H2-type" evidence="10">
    <location>
        <begin position="420"/>
        <end position="447"/>
    </location>
</feature>
<feature type="domain" description="C2H2-type" evidence="10">
    <location>
        <begin position="365"/>
        <end position="391"/>
    </location>
</feature>
<feature type="compositionally biased region" description="Basic and acidic residues" evidence="9">
    <location>
        <begin position="199"/>
        <end position="217"/>
    </location>
</feature>
<dbReference type="InterPro" id="IPR036236">
    <property type="entry name" value="Znf_C2H2_sf"/>
</dbReference>
<dbReference type="PROSITE" id="PS50157">
    <property type="entry name" value="ZINC_FINGER_C2H2_2"/>
    <property type="match status" value="4"/>
</dbReference>
<evidence type="ECO:0000313" key="13">
    <source>
        <dbReference type="Proteomes" id="UP001066276"/>
    </source>
</evidence>
<dbReference type="EMBL" id="JANPWB010000013">
    <property type="protein sequence ID" value="KAJ1111644.1"/>
    <property type="molecule type" value="Genomic_DNA"/>
</dbReference>
<feature type="compositionally biased region" description="Basic and acidic residues" evidence="9">
    <location>
        <begin position="66"/>
        <end position="82"/>
    </location>
</feature>
<evidence type="ECO:0000256" key="5">
    <source>
        <dbReference type="ARBA" id="ARBA00022833"/>
    </source>
</evidence>
<dbReference type="PANTHER" id="PTHR23235">
    <property type="entry name" value="KRUEPPEL-LIKE TRANSCRIPTION FACTOR"/>
    <property type="match status" value="1"/>
</dbReference>
<dbReference type="Proteomes" id="UP001066276">
    <property type="component" value="Chromosome 9"/>
</dbReference>
<feature type="region of interest" description="Disordered" evidence="9">
    <location>
        <begin position="276"/>
        <end position="296"/>
    </location>
</feature>
<dbReference type="PANTHER" id="PTHR23235:SF178">
    <property type="entry name" value="C2H2-TYPE DOMAIN-CONTAINING PROTEIN-RELATED"/>
    <property type="match status" value="1"/>
</dbReference>
<keyword evidence="13" id="KW-1185">Reference proteome</keyword>
<keyword evidence="4 8" id="KW-0863">Zinc-finger</keyword>
<gene>
    <name evidence="12" type="ORF">NDU88_008961</name>
</gene>
<comment type="subcellular location">
    <subcellularLocation>
        <location evidence="1">Nucleus</location>
    </subcellularLocation>
</comment>
<dbReference type="PROSITE" id="PS00028">
    <property type="entry name" value="ZINC_FINGER_C2H2_1"/>
    <property type="match status" value="3"/>
</dbReference>
<dbReference type="FunFam" id="3.30.160.60:FF:000065">
    <property type="entry name" value="B-cell CLL/lymphoma 6, member B"/>
    <property type="match status" value="1"/>
</dbReference>
<sequence length="482" mass="54478">MQDSEAQGTFCDASGCFSEEEWKLLQDWQKELYSNVMKEIHQALVALGPLIASTVSSLRAKDKEELGRPEVQDCDTNHEIHRPPNASSQVLKADTCGRKEEPAPVFIDPLSAEAGEGSAEPTAGYEVASCSIKDEETDCCMKAPDDKRVKRSWSPRGQEMISFCTKEEDEETTRLDKSLESVRNRSGCPVISSAFTRSIKPEKQRQEEEDHLQKSEPKTWTTATDEPGGTSTLSVNLKDERGDLLWEQQEPLVKSTDNEDLSSERTYLDCISTTAPLKDSSRKGKQSSLSNAEAKTNFESSPWTEVIWGLEQLNSNHCERAVGSQAYFGLHSAPISGEGTKSDIPVRNEMLWTGQQSIPPNEASYTCTECGKGFNKSNLKRHMRIHTGEKPYQCLECRKCFSLKSSLDRHQRTHTGDRPYQCSECYKTFNTKYNLTMHYRLHTGERPFHCTECDQTFHRKDHLLLHRKTHMRDCMLVGKASV</sequence>
<evidence type="ECO:0000313" key="12">
    <source>
        <dbReference type="EMBL" id="KAJ1111644.1"/>
    </source>
</evidence>
<evidence type="ECO:0000259" key="10">
    <source>
        <dbReference type="PROSITE" id="PS50157"/>
    </source>
</evidence>
<dbReference type="GO" id="GO:0000978">
    <property type="term" value="F:RNA polymerase II cis-regulatory region sequence-specific DNA binding"/>
    <property type="evidence" value="ECO:0007669"/>
    <property type="project" value="TreeGrafter"/>
</dbReference>
<dbReference type="InterPro" id="IPR013087">
    <property type="entry name" value="Znf_C2H2_type"/>
</dbReference>
<evidence type="ECO:0000256" key="3">
    <source>
        <dbReference type="ARBA" id="ARBA00022737"/>
    </source>
</evidence>
<organism evidence="12 13">
    <name type="scientific">Pleurodeles waltl</name>
    <name type="common">Iberian ribbed newt</name>
    <dbReference type="NCBI Taxonomy" id="8319"/>
    <lineage>
        <taxon>Eukaryota</taxon>
        <taxon>Metazoa</taxon>
        <taxon>Chordata</taxon>
        <taxon>Craniata</taxon>
        <taxon>Vertebrata</taxon>
        <taxon>Euteleostomi</taxon>
        <taxon>Amphibia</taxon>
        <taxon>Batrachia</taxon>
        <taxon>Caudata</taxon>
        <taxon>Salamandroidea</taxon>
        <taxon>Salamandridae</taxon>
        <taxon>Pleurodelinae</taxon>
        <taxon>Pleurodeles</taxon>
    </lineage>
</organism>
<dbReference type="CDD" id="cd07765">
    <property type="entry name" value="KRAB_A-box"/>
    <property type="match status" value="1"/>
</dbReference>
<feature type="region of interest" description="Disordered" evidence="9">
    <location>
        <begin position="194"/>
        <end position="235"/>
    </location>
</feature>
<dbReference type="InterPro" id="IPR036051">
    <property type="entry name" value="KRAB_dom_sf"/>
</dbReference>
<evidence type="ECO:0000256" key="8">
    <source>
        <dbReference type="PROSITE-ProRule" id="PRU00042"/>
    </source>
</evidence>
<evidence type="ECO:0000256" key="4">
    <source>
        <dbReference type="ARBA" id="ARBA00022771"/>
    </source>
</evidence>
<evidence type="ECO:0000256" key="9">
    <source>
        <dbReference type="SAM" id="MobiDB-lite"/>
    </source>
</evidence>
<dbReference type="Pfam" id="PF00096">
    <property type="entry name" value="zf-C2H2"/>
    <property type="match status" value="3"/>
</dbReference>
<keyword evidence="7" id="KW-0539">Nucleus</keyword>
<comment type="caution">
    <text evidence="12">The sequence shown here is derived from an EMBL/GenBank/DDBJ whole genome shotgun (WGS) entry which is preliminary data.</text>
</comment>
<accession>A0AAV7N862</accession>
<dbReference type="Pfam" id="PF01352">
    <property type="entry name" value="KRAB"/>
    <property type="match status" value="1"/>
</dbReference>
<evidence type="ECO:0000256" key="1">
    <source>
        <dbReference type="ARBA" id="ARBA00004123"/>
    </source>
</evidence>
<evidence type="ECO:0000256" key="2">
    <source>
        <dbReference type="ARBA" id="ARBA00022723"/>
    </source>
</evidence>
<dbReference type="FunFam" id="3.30.160.60:FF:000739">
    <property type="entry name" value="Zgc:171418 protein"/>
    <property type="match status" value="1"/>
</dbReference>
<keyword evidence="2" id="KW-0479">Metal-binding</keyword>
<evidence type="ECO:0000256" key="7">
    <source>
        <dbReference type="ARBA" id="ARBA00023242"/>
    </source>
</evidence>
<keyword evidence="6" id="KW-0238">DNA-binding</keyword>
<dbReference type="GO" id="GO:0000981">
    <property type="term" value="F:DNA-binding transcription factor activity, RNA polymerase II-specific"/>
    <property type="evidence" value="ECO:0007669"/>
    <property type="project" value="TreeGrafter"/>
</dbReference>
<protein>
    <submittedName>
        <fullName evidence="12">Uncharacterized protein</fullName>
    </submittedName>
</protein>